<keyword evidence="1" id="KW-0677">Repeat</keyword>
<dbReference type="InterPro" id="IPR044801">
    <property type="entry name" value="Filamin"/>
</dbReference>
<feature type="region of interest" description="Disordered" evidence="3">
    <location>
        <begin position="104"/>
        <end position="125"/>
    </location>
</feature>
<dbReference type="PANTHER" id="PTHR38537:SF8">
    <property type="entry name" value="FILAMIN-A"/>
    <property type="match status" value="1"/>
</dbReference>
<dbReference type="PANTHER" id="PTHR38537">
    <property type="entry name" value="JITTERBUG, ISOFORM N"/>
    <property type="match status" value="1"/>
</dbReference>
<reference evidence="5" key="2">
    <citation type="submission" date="2025-08" db="UniProtKB">
        <authorList>
            <consortium name="RefSeq"/>
        </authorList>
    </citation>
    <scope>IDENTIFICATION</scope>
    <source>
        <tissue evidence="5">Leaf</tissue>
    </source>
</reference>
<feature type="non-terminal residue" evidence="5">
    <location>
        <position position="187"/>
    </location>
</feature>
<dbReference type="SUPFAM" id="SSF81296">
    <property type="entry name" value="E set domains"/>
    <property type="match status" value="1"/>
</dbReference>
<proteinExistence type="predicted"/>
<organism evidence="4 5">
    <name type="scientific">Camelina sativa</name>
    <name type="common">False flax</name>
    <name type="synonym">Myagrum sativum</name>
    <dbReference type="NCBI Taxonomy" id="90675"/>
    <lineage>
        <taxon>Eukaryota</taxon>
        <taxon>Viridiplantae</taxon>
        <taxon>Streptophyta</taxon>
        <taxon>Embryophyta</taxon>
        <taxon>Tracheophyta</taxon>
        <taxon>Spermatophyta</taxon>
        <taxon>Magnoliopsida</taxon>
        <taxon>eudicotyledons</taxon>
        <taxon>Gunneridae</taxon>
        <taxon>Pentapetalae</taxon>
        <taxon>rosids</taxon>
        <taxon>malvids</taxon>
        <taxon>Brassicales</taxon>
        <taxon>Brassicaceae</taxon>
        <taxon>Camelineae</taxon>
        <taxon>Camelina</taxon>
    </lineage>
</organism>
<dbReference type="InterPro" id="IPR017868">
    <property type="entry name" value="Filamin/ABP280_repeat-like"/>
</dbReference>
<dbReference type="Pfam" id="PF00630">
    <property type="entry name" value="Filamin"/>
    <property type="match status" value="1"/>
</dbReference>
<keyword evidence="4" id="KW-1185">Reference proteome</keyword>
<dbReference type="GeneID" id="104774411"/>
<dbReference type="Gene3D" id="2.60.40.10">
    <property type="entry name" value="Immunoglobulins"/>
    <property type="match status" value="1"/>
</dbReference>
<protein>
    <submittedName>
        <fullName evidence="5">Protein GAMETE EXPRESSED 2-like</fullName>
    </submittedName>
</protein>
<feature type="compositionally biased region" description="Polar residues" evidence="3">
    <location>
        <begin position="104"/>
        <end position="115"/>
    </location>
</feature>
<evidence type="ECO:0000313" key="4">
    <source>
        <dbReference type="Proteomes" id="UP000694864"/>
    </source>
</evidence>
<dbReference type="InterPro" id="IPR013783">
    <property type="entry name" value="Ig-like_fold"/>
</dbReference>
<sequence length="187" mass="20092">MSFTLFEPGNFLLTLSDMKQHNKSISGMPYAYTVYIGYCDGSRSIVNGSGINASIAGASLGFSIYLKDAYGYPSSVQVDRLQVRILLEADSSFILPTIHPRETLNGTGSSSQTATPLYEKHGRRGSGSLATQASIFDVTYTPKRSGIYKILISSGNIVLHGGQPFVKEVYAGEINVAACSVTQFNGK</sequence>
<dbReference type="InterPro" id="IPR014756">
    <property type="entry name" value="Ig_E-set"/>
</dbReference>
<feature type="repeat" description="Filamin" evidence="2">
    <location>
        <begin position="36"/>
        <end position="169"/>
    </location>
</feature>
<evidence type="ECO:0000256" key="3">
    <source>
        <dbReference type="SAM" id="MobiDB-lite"/>
    </source>
</evidence>
<dbReference type="PROSITE" id="PS50194">
    <property type="entry name" value="FILAMIN_REPEAT"/>
    <property type="match status" value="1"/>
</dbReference>
<evidence type="ECO:0000256" key="2">
    <source>
        <dbReference type="PROSITE-ProRule" id="PRU00087"/>
    </source>
</evidence>
<reference evidence="4" key="1">
    <citation type="journal article" date="2014" name="Nat. Commun.">
        <title>The emerging biofuel crop Camelina sativa retains a highly undifferentiated hexaploid genome structure.</title>
        <authorList>
            <person name="Kagale S."/>
            <person name="Koh C."/>
            <person name="Nixon J."/>
            <person name="Bollina V."/>
            <person name="Clarke W.E."/>
            <person name="Tuteja R."/>
            <person name="Spillane C."/>
            <person name="Robinson S.J."/>
            <person name="Links M.G."/>
            <person name="Clarke C."/>
            <person name="Higgins E.E."/>
            <person name="Huebert T."/>
            <person name="Sharpe A.G."/>
            <person name="Parkin I.A."/>
        </authorList>
    </citation>
    <scope>NUCLEOTIDE SEQUENCE [LARGE SCALE GENOMIC DNA]</scope>
    <source>
        <strain evidence="4">cv. DH55</strain>
    </source>
</reference>
<name>A0ABM0Y8U4_CAMSA</name>
<evidence type="ECO:0000256" key="1">
    <source>
        <dbReference type="ARBA" id="ARBA00022737"/>
    </source>
</evidence>
<evidence type="ECO:0000313" key="5">
    <source>
        <dbReference type="RefSeq" id="XP_010497325.1"/>
    </source>
</evidence>
<dbReference type="Proteomes" id="UP000694864">
    <property type="component" value="Unplaced"/>
</dbReference>
<dbReference type="RefSeq" id="XP_010497325.1">
    <property type="nucleotide sequence ID" value="XM_010499023.1"/>
</dbReference>
<gene>
    <name evidence="5" type="primary">LOC104774411</name>
</gene>
<accession>A0ABM0Y8U4</accession>